<proteinExistence type="predicted"/>
<comment type="caution">
    <text evidence="1">The sequence shown here is derived from an EMBL/GenBank/DDBJ whole genome shotgun (WGS) entry which is preliminary data.</text>
</comment>
<protein>
    <submittedName>
        <fullName evidence="1">Uncharacterized protein</fullName>
    </submittedName>
</protein>
<sequence>MSLELLFRSVTKERRARKQNNGTTDSVVSEPRLDDLVLDVYYKLMGFGSVLGFDPDSLWRGAVPRRSVSSSVSDGNIRFSTCVARGPTVRTLPSCCIPQRAANGTEGSSRATPLVYCSVV</sequence>
<gene>
    <name evidence="1" type="ORF">NC653_026473</name>
</gene>
<reference evidence="1" key="1">
    <citation type="journal article" date="2023" name="Mol. Ecol. Resour.">
        <title>Chromosome-level genome assembly of a triploid poplar Populus alba 'Berolinensis'.</title>
        <authorList>
            <person name="Chen S."/>
            <person name="Yu Y."/>
            <person name="Wang X."/>
            <person name="Wang S."/>
            <person name="Zhang T."/>
            <person name="Zhou Y."/>
            <person name="He R."/>
            <person name="Meng N."/>
            <person name="Wang Y."/>
            <person name="Liu W."/>
            <person name="Liu Z."/>
            <person name="Liu J."/>
            <person name="Guo Q."/>
            <person name="Huang H."/>
            <person name="Sederoff R.R."/>
            <person name="Wang G."/>
            <person name="Qu G."/>
            <person name="Chen S."/>
        </authorList>
    </citation>
    <scope>NUCLEOTIDE SEQUENCE</scope>
    <source>
        <strain evidence="1">SC-2020</strain>
    </source>
</reference>
<accession>A0AAD6MDZ7</accession>
<dbReference type="EMBL" id="JAQIZT010000010">
    <property type="protein sequence ID" value="KAJ6983665.1"/>
    <property type="molecule type" value="Genomic_DNA"/>
</dbReference>
<evidence type="ECO:0000313" key="2">
    <source>
        <dbReference type="Proteomes" id="UP001164929"/>
    </source>
</evidence>
<dbReference type="AlphaFoldDB" id="A0AAD6MDZ7"/>
<keyword evidence="2" id="KW-1185">Reference proteome</keyword>
<evidence type="ECO:0000313" key="1">
    <source>
        <dbReference type="EMBL" id="KAJ6983665.1"/>
    </source>
</evidence>
<organism evidence="1 2">
    <name type="scientific">Populus alba x Populus x berolinensis</name>
    <dbReference type="NCBI Taxonomy" id="444605"/>
    <lineage>
        <taxon>Eukaryota</taxon>
        <taxon>Viridiplantae</taxon>
        <taxon>Streptophyta</taxon>
        <taxon>Embryophyta</taxon>
        <taxon>Tracheophyta</taxon>
        <taxon>Spermatophyta</taxon>
        <taxon>Magnoliopsida</taxon>
        <taxon>eudicotyledons</taxon>
        <taxon>Gunneridae</taxon>
        <taxon>Pentapetalae</taxon>
        <taxon>rosids</taxon>
        <taxon>fabids</taxon>
        <taxon>Malpighiales</taxon>
        <taxon>Salicaceae</taxon>
        <taxon>Saliceae</taxon>
        <taxon>Populus</taxon>
    </lineage>
</organism>
<name>A0AAD6MDZ7_9ROSI</name>
<dbReference type="Proteomes" id="UP001164929">
    <property type="component" value="Chromosome 10"/>
</dbReference>